<keyword evidence="1 4" id="KW-0489">Methyltransferase</keyword>
<sequence length="719" mass="75381">MDAALVTKWQGEVAFVKRMLDNAKTIEEYHSAAQAASQVAIKVSKQVSGNRGDGGRGAPGADAGPAIVLTIKGLPCTPATDEWGWARAKRWLTAECGLRVMRVEKNFDHGFAVATFFTQADADAARAALEGKQVEGAGAPVSVVAGESDEAVAARTAAVGRKRVLEGGESGRFAKVARPAHICEVVCPWWKKPYGEQLGEKHTRVANALAKVTEEVQKRTNANVAGRPAWLNEATSRAGAGRQKTCAPMLGVLRSPQLEGYRNKSEFTVGYDLGGQPNVGFLLGGMQNGIAEVAPADEVRHTPAEAVSFAGAVRDFIRTKSQLPAWDKRPQPPVGFWRIVLVRSGRKATFMPHPARAGQAAPATAPPAPKFNDLVATDYLVTVPVDDAEAARIAPHLAGLPGAGPLPVAQVGEAEPPAPASDELMVVVQVNPEYASVRANPGLMTAELTALGEHLRSHARAHSLPLTCLLVQHHSGCANAAPDTAPITPFPASPADAAVAIHDSLCELRFRISPTAFFQVNSPTTCLLYKLVADWAAPGPSTLLLDVCCGTGTIGLTMAARCARVVGVDSVASAVADAEANAALNGITNATYVCGRAEDLMEALLAKHVGGASTEGLDVVAVVDPPRAGLHRNVLRALLKCAPLKRLVFVACNPENAADNIATLCSPPQPEVGGKGGRGKARGPPASDSWTPFAPVKAVACDLFPHTNHVETVVLLERQ</sequence>
<dbReference type="PROSITE" id="PS51687">
    <property type="entry name" value="SAM_MT_RNA_M5U"/>
    <property type="match status" value="1"/>
</dbReference>
<dbReference type="SUPFAM" id="SSF53335">
    <property type="entry name" value="S-adenosyl-L-methionine-dependent methyltransferases"/>
    <property type="match status" value="2"/>
</dbReference>
<evidence type="ECO:0000256" key="2">
    <source>
        <dbReference type="ARBA" id="ARBA00022679"/>
    </source>
</evidence>
<evidence type="ECO:0000313" key="6">
    <source>
        <dbReference type="EMBL" id="CAD8678125.1"/>
    </source>
</evidence>
<gene>
    <name evidence="6" type="ORF">CLEI1391_LOCUS8363</name>
</gene>
<dbReference type="GO" id="GO:0003723">
    <property type="term" value="F:RNA binding"/>
    <property type="evidence" value="ECO:0007669"/>
    <property type="project" value="TreeGrafter"/>
</dbReference>
<dbReference type="InterPro" id="IPR029063">
    <property type="entry name" value="SAM-dependent_MTases_sf"/>
</dbReference>
<evidence type="ECO:0000256" key="3">
    <source>
        <dbReference type="ARBA" id="ARBA00022691"/>
    </source>
</evidence>
<evidence type="ECO:0000256" key="1">
    <source>
        <dbReference type="ARBA" id="ARBA00022603"/>
    </source>
</evidence>
<comment type="caution">
    <text evidence="4">Lacks conserved residue(s) required for the propagation of feature annotation.</text>
</comment>
<keyword evidence="2 4" id="KW-0808">Transferase</keyword>
<dbReference type="InterPro" id="IPR045850">
    <property type="entry name" value="TRM2_met"/>
</dbReference>
<proteinExistence type="inferred from homology"/>
<feature type="binding site" evidence="4">
    <location>
        <position position="569"/>
    </location>
    <ligand>
        <name>S-adenosyl-L-methionine</name>
        <dbReference type="ChEBI" id="CHEBI:59789"/>
    </ligand>
</feature>
<reference evidence="6" key="1">
    <citation type="submission" date="2021-01" db="EMBL/GenBank/DDBJ databases">
        <authorList>
            <person name="Corre E."/>
            <person name="Pelletier E."/>
            <person name="Niang G."/>
            <person name="Scheremetjew M."/>
            <person name="Finn R."/>
            <person name="Kale V."/>
            <person name="Holt S."/>
            <person name="Cochrane G."/>
            <person name="Meng A."/>
            <person name="Brown T."/>
            <person name="Cohen L."/>
        </authorList>
    </citation>
    <scope>NUCLEOTIDE SEQUENCE</scope>
    <source>
        <strain evidence="6">SAG 11-49</strain>
    </source>
</reference>
<protein>
    <recommendedName>
        <fullName evidence="7">RRM domain-containing protein</fullName>
    </recommendedName>
</protein>
<dbReference type="Gene3D" id="2.40.50.1070">
    <property type="match status" value="1"/>
</dbReference>
<dbReference type="PANTHER" id="PTHR45904">
    <property type="entry name" value="TRNA (URACIL-5-)-METHYLTRANSFERASE"/>
    <property type="match status" value="1"/>
</dbReference>
<dbReference type="GO" id="GO:0008173">
    <property type="term" value="F:RNA methyltransferase activity"/>
    <property type="evidence" value="ECO:0007669"/>
    <property type="project" value="InterPro"/>
</dbReference>
<dbReference type="AlphaFoldDB" id="A0A7S0RHS7"/>
<dbReference type="EMBL" id="HBFB01014791">
    <property type="protein sequence ID" value="CAD8678125.1"/>
    <property type="molecule type" value="Transcribed_RNA"/>
</dbReference>
<keyword evidence="3 4" id="KW-0949">S-adenosyl-L-methionine</keyword>
<evidence type="ECO:0000256" key="5">
    <source>
        <dbReference type="SAM" id="MobiDB-lite"/>
    </source>
</evidence>
<feature type="active site" description="Nucleophile" evidence="4">
    <location>
        <position position="652"/>
    </location>
</feature>
<dbReference type="Pfam" id="PF05958">
    <property type="entry name" value="tRNA_U5-meth_tr"/>
    <property type="match status" value="1"/>
</dbReference>
<evidence type="ECO:0008006" key="7">
    <source>
        <dbReference type="Google" id="ProtNLM"/>
    </source>
</evidence>
<name>A0A7S0RHS7_9CHLO</name>
<comment type="similarity">
    <text evidence="4">Belongs to the class I-like SAM-binding methyltransferase superfamily. RNA M5U methyltransferase family.</text>
</comment>
<dbReference type="PANTHER" id="PTHR45904:SF2">
    <property type="entry name" value="TRNA (URACIL-5-)-METHYLTRANSFERASE HOMOLOG A"/>
    <property type="match status" value="1"/>
</dbReference>
<dbReference type="InterPro" id="IPR010280">
    <property type="entry name" value="U5_MeTrfase_fam"/>
</dbReference>
<dbReference type="CDD" id="cd02440">
    <property type="entry name" value="AdoMet_MTases"/>
    <property type="match status" value="1"/>
</dbReference>
<organism evidence="6">
    <name type="scientific">Chlamydomonas leiostraca</name>
    <dbReference type="NCBI Taxonomy" id="1034604"/>
    <lineage>
        <taxon>Eukaryota</taxon>
        <taxon>Viridiplantae</taxon>
        <taxon>Chlorophyta</taxon>
        <taxon>core chlorophytes</taxon>
        <taxon>Chlorophyceae</taxon>
        <taxon>CS clade</taxon>
        <taxon>Chlamydomonadales</taxon>
        <taxon>Chlamydomonadaceae</taxon>
        <taxon>Chlamydomonas</taxon>
    </lineage>
</organism>
<feature type="region of interest" description="Disordered" evidence="5">
    <location>
        <begin position="668"/>
        <end position="688"/>
    </location>
</feature>
<accession>A0A7S0RHS7</accession>
<dbReference type="Gene3D" id="3.40.50.150">
    <property type="entry name" value="Vaccinia Virus protein VP39"/>
    <property type="match status" value="1"/>
</dbReference>
<evidence type="ECO:0000256" key="4">
    <source>
        <dbReference type="PROSITE-ProRule" id="PRU01024"/>
    </source>
</evidence>
<dbReference type="GO" id="GO:0032259">
    <property type="term" value="P:methylation"/>
    <property type="evidence" value="ECO:0007669"/>
    <property type="project" value="UniProtKB-KW"/>
</dbReference>
<dbReference type="GO" id="GO:0006396">
    <property type="term" value="P:RNA processing"/>
    <property type="evidence" value="ECO:0007669"/>
    <property type="project" value="InterPro"/>
</dbReference>
<feature type="binding site" evidence="4">
    <location>
        <position position="519"/>
    </location>
    <ligand>
        <name>S-adenosyl-L-methionine</name>
        <dbReference type="ChEBI" id="CHEBI:59789"/>
    </ligand>
</feature>
<feature type="binding site" evidence="4">
    <location>
        <position position="624"/>
    </location>
    <ligand>
        <name>S-adenosyl-L-methionine</name>
        <dbReference type="ChEBI" id="CHEBI:59789"/>
    </ligand>
</feature>